<protein>
    <submittedName>
        <fullName evidence="1">Uncharacterized protein</fullName>
    </submittedName>
</protein>
<accession>A0AAD6RMD6</accession>
<sequence length="82" mass="9309">MADPYTLGHITYANIVASTFAQSQIEKITEQIHLLSKKVIRLRGKMPTHSQPAHYVPTHILPPQPQKTHVAQRCISYVEEYG</sequence>
<name>A0AAD6RMD6_9ROSI</name>
<dbReference type="EMBL" id="JAQIZT010000001">
    <property type="protein sequence ID" value="KAJ7011669.1"/>
    <property type="molecule type" value="Genomic_DNA"/>
</dbReference>
<dbReference type="Proteomes" id="UP001164929">
    <property type="component" value="Chromosome 1"/>
</dbReference>
<dbReference type="AlphaFoldDB" id="A0AAD6RMD6"/>
<dbReference type="EMBL" id="JAQIZT010000001">
    <property type="protein sequence ID" value="KAJ7011683.1"/>
    <property type="molecule type" value="Genomic_DNA"/>
</dbReference>
<proteinExistence type="predicted"/>
<keyword evidence="3" id="KW-1185">Reference proteome</keyword>
<comment type="caution">
    <text evidence="1">The sequence shown here is derived from an EMBL/GenBank/DDBJ whole genome shotgun (WGS) entry which is preliminary data.</text>
</comment>
<evidence type="ECO:0000313" key="2">
    <source>
        <dbReference type="EMBL" id="KAJ7011683.1"/>
    </source>
</evidence>
<reference evidence="1 3" key="1">
    <citation type="journal article" date="2023" name="Mol. Ecol. Resour.">
        <title>Chromosome-level genome assembly of a triploid poplar Populus alba 'Berolinensis'.</title>
        <authorList>
            <person name="Chen S."/>
            <person name="Yu Y."/>
            <person name="Wang X."/>
            <person name="Wang S."/>
            <person name="Zhang T."/>
            <person name="Zhou Y."/>
            <person name="He R."/>
            <person name="Meng N."/>
            <person name="Wang Y."/>
            <person name="Liu W."/>
            <person name="Liu Z."/>
            <person name="Liu J."/>
            <person name="Guo Q."/>
            <person name="Huang H."/>
            <person name="Sederoff R.R."/>
            <person name="Wang G."/>
            <person name="Qu G."/>
            <person name="Chen S."/>
        </authorList>
    </citation>
    <scope>NUCLEOTIDE SEQUENCE [LARGE SCALE GENOMIC DNA]</scope>
    <source>
        <strain evidence="1">SC-2020</strain>
    </source>
</reference>
<organism evidence="1 3">
    <name type="scientific">Populus alba x Populus x berolinensis</name>
    <dbReference type="NCBI Taxonomy" id="444605"/>
    <lineage>
        <taxon>Eukaryota</taxon>
        <taxon>Viridiplantae</taxon>
        <taxon>Streptophyta</taxon>
        <taxon>Embryophyta</taxon>
        <taxon>Tracheophyta</taxon>
        <taxon>Spermatophyta</taxon>
        <taxon>Magnoliopsida</taxon>
        <taxon>eudicotyledons</taxon>
        <taxon>Gunneridae</taxon>
        <taxon>Pentapetalae</taxon>
        <taxon>rosids</taxon>
        <taxon>fabids</taxon>
        <taxon>Malpighiales</taxon>
        <taxon>Salicaceae</taxon>
        <taxon>Saliceae</taxon>
        <taxon>Populus</taxon>
    </lineage>
</organism>
<evidence type="ECO:0000313" key="3">
    <source>
        <dbReference type="Proteomes" id="UP001164929"/>
    </source>
</evidence>
<gene>
    <name evidence="1" type="ORF">NC653_001935</name>
    <name evidence="2" type="ORF">NC653_001941</name>
</gene>
<evidence type="ECO:0000313" key="1">
    <source>
        <dbReference type="EMBL" id="KAJ7011669.1"/>
    </source>
</evidence>